<dbReference type="InterPro" id="IPR057670">
    <property type="entry name" value="SH3_retrovirus"/>
</dbReference>
<feature type="domain" description="Retroviral polymerase SH3-like" evidence="3">
    <location>
        <begin position="43"/>
        <end position="114"/>
    </location>
</feature>
<dbReference type="Pfam" id="PF25597">
    <property type="entry name" value="SH3_retrovirus"/>
    <property type="match status" value="1"/>
</dbReference>
<dbReference type="EMBL" id="CP144747">
    <property type="protein sequence ID" value="WVZ63746.1"/>
    <property type="molecule type" value="Genomic_DNA"/>
</dbReference>
<evidence type="ECO:0000259" key="3">
    <source>
        <dbReference type="Pfam" id="PF25597"/>
    </source>
</evidence>
<feature type="compositionally biased region" description="Polar residues" evidence="1">
    <location>
        <begin position="167"/>
        <end position="178"/>
    </location>
</feature>
<dbReference type="AlphaFoldDB" id="A0AAQ3WJM9"/>
<name>A0AAQ3WJM9_PASNO</name>
<dbReference type="Pfam" id="PF07727">
    <property type="entry name" value="RVT_2"/>
    <property type="match status" value="1"/>
</dbReference>
<feature type="region of interest" description="Disordered" evidence="1">
    <location>
        <begin position="146"/>
        <end position="197"/>
    </location>
</feature>
<dbReference type="PANTHER" id="PTHR11439">
    <property type="entry name" value="GAG-POL-RELATED RETROTRANSPOSON"/>
    <property type="match status" value="1"/>
</dbReference>
<evidence type="ECO:0000256" key="1">
    <source>
        <dbReference type="SAM" id="MobiDB-lite"/>
    </source>
</evidence>
<dbReference type="PANTHER" id="PTHR11439:SF515">
    <property type="entry name" value="GAG-POL POLYPROTEIN"/>
    <property type="match status" value="1"/>
</dbReference>
<feature type="domain" description="Reverse transcriptase Ty1/copia-type" evidence="2">
    <location>
        <begin position="257"/>
        <end position="454"/>
    </location>
</feature>
<keyword evidence="5" id="KW-1185">Reference proteome</keyword>
<dbReference type="SUPFAM" id="SSF56672">
    <property type="entry name" value="DNA/RNA polymerases"/>
    <property type="match status" value="1"/>
</dbReference>
<organism evidence="4 5">
    <name type="scientific">Paspalum notatum var. saurae</name>
    <dbReference type="NCBI Taxonomy" id="547442"/>
    <lineage>
        <taxon>Eukaryota</taxon>
        <taxon>Viridiplantae</taxon>
        <taxon>Streptophyta</taxon>
        <taxon>Embryophyta</taxon>
        <taxon>Tracheophyta</taxon>
        <taxon>Spermatophyta</taxon>
        <taxon>Magnoliopsida</taxon>
        <taxon>Liliopsida</taxon>
        <taxon>Poales</taxon>
        <taxon>Poaceae</taxon>
        <taxon>PACMAD clade</taxon>
        <taxon>Panicoideae</taxon>
        <taxon>Andropogonodae</taxon>
        <taxon>Paspaleae</taxon>
        <taxon>Paspalinae</taxon>
        <taxon>Paspalum</taxon>
    </lineage>
</organism>
<proteinExistence type="predicted"/>
<dbReference type="InterPro" id="IPR013103">
    <property type="entry name" value="RVT_2"/>
</dbReference>
<evidence type="ECO:0000313" key="4">
    <source>
        <dbReference type="EMBL" id="WVZ63746.1"/>
    </source>
</evidence>
<evidence type="ECO:0000313" key="5">
    <source>
        <dbReference type="Proteomes" id="UP001341281"/>
    </source>
</evidence>
<protein>
    <recommendedName>
        <fullName evidence="6">Reverse transcriptase Ty1/copia-type domain-containing protein</fullName>
    </recommendedName>
</protein>
<dbReference type="InterPro" id="IPR043502">
    <property type="entry name" value="DNA/RNA_pol_sf"/>
</dbReference>
<evidence type="ECO:0000259" key="2">
    <source>
        <dbReference type="Pfam" id="PF07727"/>
    </source>
</evidence>
<dbReference type="CDD" id="cd09272">
    <property type="entry name" value="RNase_HI_RT_Ty1"/>
    <property type="match status" value="1"/>
</dbReference>
<dbReference type="Proteomes" id="UP001341281">
    <property type="component" value="Chromosome 03"/>
</dbReference>
<reference evidence="4 5" key="1">
    <citation type="submission" date="2024-02" db="EMBL/GenBank/DDBJ databases">
        <title>High-quality chromosome-scale genome assembly of Pensacola bahiagrass (Paspalum notatum Flugge var. saurae).</title>
        <authorList>
            <person name="Vega J.M."/>
            <person name="Podio M."/>
            <person name="Orjuela J."/>
            <person name="Siena L.A."/>
            <person name="Pessino S.C."/>
            <person name="Combes M.C."/>
            <person name="Mariac C."/>
            <person name="Albertini E."/>
            <person name="Pupilli F."/>
            <person name="Ortiz J.P.A."/>
            <person name="Leblanc O."/>
        </authorList>
    </citation>
    <scope>NUCLEOTIDE SEQUENCE [LARGE SCALE GENOMIC DNA]</scope>
    <source>
        <strain evidence="4">R1</strain>
        <tissue evidence="4">Leaf</tissue>
    </source>
</reference>
<sequence length="717" mass="80140">MEFWGEPVRIVNRAPMKSSKGVTPFEAWHGRMPDVAFLRTFGCVSHVKNVKPHLGKLEDRSTHMVFLGYEEGSKAYRSTIRGLSGDVVFDESTAERVHVLRDVVFDESTSWSWEAMGAEEDGRGRAPSPSTTLCIMVRGKLLVTEARSSGGQAEQEAAEPQTPPSQPAAQGTPSSAGTDGSVRFITPPPGAKEYLDTDYDDEPFRFRTVDNIIGDASPPGQAVRDLGELFMASAEEPSSLEAAEADARKRWRQSRTRLGCKPIGLKWVYKVKKNERGDVVKHKARFVAKGREGIDFEDVFAPVAQMDSMRLLLAVAATRDWTVHHLDVKSAFLNGELTEVVFVRQPPGFVLAGEERKVLCLRKALYGLRQEPRAWNIKLDSTLATLGLKKGTSEHALYTWRSMNGLLIVGVYVDDLIVTGSEQQEIKKFKSEMAAKFKMSDLGLLTYYHGIEVGEARHRALSECLCTKTAGEGWVKGLQSYPVPMQEKPNLSKNSTDKKVDTIPYRSLIGGPRYLTHTRPDIAFAVGYKDHEAAVKHLLRYIAGRCELGLAYPRRKKTSELEIIGFSDSDMGATLMAERAPQAWCFSWKLAPSAGNHRSRKLWLSQPVRLSILLVQLPAATCHGVWLRMLEEVTGQALAAPILRIDNKSAIELAKNPIFHNRSKHIDIKFHFIRDCMERKQVILEQVGTDQQLADVFTKPLEKNNFKKMKTQVGMVF</sequence>
<evidence type="ECO:0008006" key="6">
    <source>
        <dbReference type="Google" id="ProtNLM"/>
    </source>
</evidence>
<gene>
    <name evidence="4" type="ORF">U9M48_013354</name>
</gene>
<accession>A0AAQ3WJM9</accession>